<dbReference type="PANTHER" id="PTHR34595">
    <property type="entry name" value="BLR5612 PROTEIN"/>
    <property type="match status" value="1"/>
</dbReference>
<name>A0A364XZ72_9BACT</name>
<dbReference type="InterPro" id="IPR051680">
    <property type="entry name" value="ATP-dep_Glu-Cys_Ligase-2"/>
</dbReference>
<keyword evidence="3" id="KW-1185">Reference proteome</keyword>
<reference evidence="2 3" key="1">
    <citation type="submission" date="2018-06" db="EMBL/GenBank/DDBJ databases">
        <title>Chryseolinea flavus sp. nov., a member of the phylum Bacteroidetes isolated from soil.</title>
        <authorList>
            <person name="Li Y."/>
            <person name="Wang J."/>
        </authorList>
    </citation>
    <scope>NUCLEOTIDE SEQUENCE [LARGE SCALE GENOMIC DNA]</scope>
    <source>
        <strain evidence="2 3">SDU1-6</strain>
    </source>
</reference>
<dbReference type="AlphaFoldDB" id="A0A364XZ72"/>
<dbReference type="Proteomes" id="UP000251889">
    <property type="component" value="Unassembled WGS sequence"/>
</dbReference>
<sequence>MLSRVADSLYWMSRYVERTDSILRILKINQLSSQDDQENFTWSPVLEIFTELAPAEITKIERNNRKVLHYMVLDRNNPNSVYNMVMLSRENAKGVQDNITRELWQCLNEFYHVVRDPKLEKNLQTEDPVSVLDTLIRQCMLYYGVSDITMFRGEGLCFMNLGKYLERCIQSADILDVKFRDLSYDLDKTTDTTYWKYLLMSVSGYALYLKKYRTGFEARNVVDQVLFNTDFPRSVLYSINQLHRYFTRLKSDQNQEGYSKVDFMIGKLKSKLQYSDVHAVSRIGLHHYLTDITSDIYAIGNTLNQYYFAYS</sequence>
<evidence type="ECO:0000313" key="2">
    <source>
        <dbReference type="EMBL" id="RAV99595.1"/>
    </source>
</evidence>
<protein>
    <submittedName>
        <fullName evidence="2">Alpha-E domain-containing protein</fullName>
    </submittedName>
</protein>
<dbReference type="RefSeq" id="WP_112748382.1">
    <property type="nucleotide sequence ID" value="NZ_QMFY01000010.1"/>
</dbReference>
<evidence type="ECO:0000313" key="3">
    <source>
        <dbReference type="Proteomes" id="UP000251889"/>
    </source>
</evidence>
<dbReference type="EMBL" id="QMFY01000010">
    <property type="protein sequence ID" value="RAV99595.1"/>
    <property type="molecule type" value="Genomic_DNA"/>
</dbReference>
<comment type="caution">
    <text evidence="2">The sequence shown here is derived from an EMBL/GenBank/DDBJ whole genome shotgun (WGS) entry which is preliminary data.</text>
</comment>
<proteinExistence type="predicted"/>
<dbReference type="PANTHER" id="PTHR34595:SF7">
    <property type="entry name" value="SLL1039 PROTEIN"/>
    <property type="match status" value="1"/>
</dbReference>
<dbReference type="Pfam" id="PF04168">
    <property type="entry name" value="Alpha-E"/>
    <property type="match status" value="1"/>
</dbReference>
<accession>A0A364XZ72</accession>
<dbReference type="OrthoDB" id="9803532at2"/>
<gene>
    <name evidence="2" type="ORF">DQQ10_18520</name>
</gene>
<organism evidence="2 3">
    <name type="scientific">Pseudochryseolinea flava</name>
    <dbReference type="NCBI Taxonomy" id="2059302"/>
    <lineage>
        <taxon>Bacteria</taxon>
        <taxon>Pseudomonadati</taxon>
        <taxon>Bacteroidota</taxon>
        <taxon>Cytophagia</taxon>
        <taxon>Cytophagales</taxon>
        <taxon>Fulvivirgaceae</taxon>
        <taxon>Pseudochryseolinea</taxon>
    </lineage>
</organism>
<evidence type="ECO:0000259" key="1">
    <source>
        <dbReference type="Pfam" id="PF04168"/>
    </source>
</evidence>
<dbReference type="InterPro" id="IPR007296">
    <property type="entry name" value="DUF403"/>
</dbReference>
<feature type="domain" description="DUF403" evidence="1">
    <location>
        <begin position="1"/>
        <end position="308"/>
    </location>
</feature>